<reference evidence="3" key="1">
    <citation type="submission" date="2018-11" db="EMBL/GenBank/DDBJ databases">
        <authorList>
            <person name="Grassa J C."/>
        </authorList>
    </citation>
    <scope>NUCLEOTIDE SEQUENCE [LARGE SCALE GENOMIC DNA]</scope>
</reference>
<dbReference type="EnsemblPlants" id="evm.model.08.1399">
    <property type="protein sequence ID" value="cds.evm.model.08.1399"/>
    <property type="gene ID" value="evm.TU.08.1399"/>
</dbReference>
<dbReference type="Gene3D" id="3.60.10.10">
    <property type="entry name" value="Endonuclease/exonuclease/phosphatase"/>
    <property type="match status" value="1"/>
</dbReference>
<dbReference type="SUPFAM" id="SSF56219">
    <property type="entry name" value="DNase I-like"/>
    <property type="match status" value="1"/>
</dbReference>
<dbReference type="PANTHER" id="PTHR31286">
    <property type="entry name" value="GLYCINE-RICH CELL WALL STRUCTURAL PROTEIN 1.8-LIKE"/>
    <property type="match status" value="1"/>
</dbReference>
<reference evidence="3" key="2">
    <citation type="submission" date="2021-03" db="UniProtKB">
        <authorList>
            <consortium name="EnsemblPlants"/>
        </authorList>
    </citation>
    <scope>IDENTIFICATION</scope>
</reference>
<evidence type="ECO:0000313" key="4">
    <source>
        <dbReference type="Proteomes" id="UP000596661"/>
    </source>
</evidence>
<sequence length="515" mass="58749">MASSSNSGGALHEKWADMCLEEEEETEVVFDEEDPDDKEPDLDDRWCLIGKLLTGKISDFVIFQNIMADLWKPGKGMYVKILEPNRFLFQFYHEIDIQRVIKGSPWTYDRKQLLIERLIPGANPKNVVLNTLDMWVQIHDLQSGFRTEKVVLEAGRFIGEYLESDPNNFTGHSEKFCPKLYDTPEDRIIKPYRLFMKAPNKRQNFLTASPWLRTRKTTAPVDSEEPDDEAINNNSSAHFTPEFSKQHNHRDLIPSSPVNEGTTVTINGNDTCFSSDLDVVITEGKRKRLANGPDTNSIGLVDSSTYGTLKNTTNAGNNSKNDSKKPKFLFLCETLCSKDLVDRVKFKLGFESCFAVEAVGRSGGLAFFWKIDEEARLIGYSKHHVDFEITVPGTTTWRLTGFYGEPDRSLRFRTWALIRTLLADSPLPWCLIGDFNNIANQSENNGGRPYPNALIEGFQSVLHECSLHDLDLHGHPYTWERGRNSGNLVEIRLDRALVSQLWLDTFHEQYISFSF</sequence>
<evidence type="ECO:0008006" key="5">
    <source>
        <dbReference type="Google" id="ProtNLM"/>
    </source>
</evidence>
<dbReference type="Pfam" id="PF03372">
    <property type="entry name" value="Exo_endo_phos"/>
    <property type="match status" value="1"/>
</dbReference>
<dbReference type="Pfam" id="PF14111">
    <property type="entry name" value="DUF4283"/>
    <property type="match status" value="1"/>
</dbReference>
<name>A0A803Q8J8_CANSA</name>
<dbReference type="InterPro" id="IPR036691">
    <property type="entry name" value="Endo/exonu/phosph_ase_sf"/>
</dbReference>
<dbReference type="InterPro" id="IPR040256">
    <property type="entry name" value="At4g02000-like"/>
</dbReference>
<evidence type="ECO:0000259" key="1">
    <source>
        <dbReference type="Pfam" id="PF03372"/>
    </source>
</evidence>
<feature type="domain" description="DUF4283" evidence="2">
    <location>
        <begin position="45"/>
        <end position="125"/>
    </location>
</feature>
<organism evidence="3 4">
    <name type="scientific">Cannabis sativa</name>
    <name type="common">Hemp</name>
    <name type="synonym">Marijuana</name>
    <dbReference type="NCBI Taxonomy" id="3483"/>
    <lineage>
        <taxon>Eukaryota</taxon>
        <taxon>Viridiplantae</taxon>
        <taxon>Streptophyta</taxon>
        <taxon>Embryophyta</taxon>
        <taxon>Tracheophyta</taxon>
        <taxon>Spermatophyta</taxon>
        <taxon>Magnoliopsida</taxon>
        <taxon>eudicotyledons</taxon>
        <taxon>Gunneridae</taxon>
        <taxon>Pentapetalae</taxon>
        <taxon>rosids</taxon>
        <taxon>fabids</taxon>
        <taxon>Rosales</taxon>
        <taxon>Cannabaceae</taxon>
        <taxon>Cannabis</taxon>
    </lineage>
</organism>
<dbReference type="AlphaFoldDB" id="A0A803Q8J8"/>
<dbReference type="InterPro" id="IPR025558">
    <property type="entry name" value="DUF4283"/>
</dbReference>
<dbReference type="OMA" id="DEMSTAW"/>
<dbReference type="GO" id="GO:0003824">
    <property type="term" value="F:catalytic activity"/>
    <property type="evidence" value="ECO:0007669"/>
    <property type="project" value="InterPro"/>
</dbReference>
<protein>
    <recommendedName>
        <fullName evidence="5">DUF4283 domain-containing protein</fullName>
    </recommendedName>
</protein>
<evidence type="ECO:0000313" key="3">
    <source>
        <dbReference type="EnsemblPlants" id="cds.evm.model.08.1399"/>
    </source>
</evidence>
<evidence type="ECO:0000259" key="2">
    <source>
        <dbReference type="Pfam" id="PF14111"/>
    </source>
</evidence>
<dbReference type="Gramene" id="evm.model.08.1399">
    <property type="protein sequence ID" value="cds.evm.model.08.1399"/>
    <property type="gene ID" value="evm.TU.08.1399"/>
</dbReference>
<dbReference type="PANTHER" id="PTHR31286:SF153">
    <property type="entry name" value="DUF4283 DOMAIN PROTEIN"/>
    <property type="match status" value="1"/>
</dbReference>
<feature type="domain" description="Endonuclease/exonuclease/phosphatase" evidence="1">
    <location>
        <begin position="329"/>
        <end position="503"/>
    </location>
</feature>
<proteinExistence type="predicted"/>
<keyword evidence="4" id="KW-1185">Reference proteome</keyword>
<dbReference type="EMBL" id="UZAU01000710">
    <property type="status" value="NOT_ANNOTATED_CDS"/>
    <property type="molecule type" value="Genomic_DNA"/>
</dbReference>
<dbReference type="InterPro" id="IPR005135">
    <property type="entry name" value="Endo/exonuclease/phosphatase"/>
</dbReference>
<accession>A0A803Q8J8</accession>
<dbReference type="Proteomes" id="UP000596661">
    <property type="component" value="Chromosome 8"/>
</dbReference>